<dbReference type="GO" id="GO:0016020">
    <property type="term" value="C:membrane"/>
    <property type="evidence" value="ECO:0007669"/>
    <property type="project" value="UniProtKB-SubCell"/>
</dbReference>
<feature type="transmembrane region" description="Helical" evidence="6">
    <location>
        <begin position="343"/>
        <end position="362"/>
    </location>
</feature>
<dbReference type="PROSITE" id="PS50850">
    <property type="entry name" value="MFS"/>
    <property type="match status" value="1"/>
</dbReference>
<comment type="caution">
    <text evidence="8">The sequence shown here is derived from an EMBL/GenBank/DDBJ whole genome shotgun (WGS) entry which is preliminary data.</text>
</comment>
<gene>
    <name evidence="8" type="ORF">BGW36DRAFT_356890</name>
</gene>
<feature type="transmembrane region" description="Helical" evidence="6">
    <location>
        <begin position="114"/>
        <end position="136"/>
    </location>
</feature>
<evidence type="ECO:0000313" key="8">
    <source>
        <dbReference type="EMBL" id="KAH8700227.1"/>
    </source>
</evidence>
<feature type="transmembrane region" description="Helical" evidence="6">
    <location>
        <begin position="209"/>
        <end position="231"/>
    </location>
</feature>
<dbReference type="EMBL" id="JAJTJA010000004">
    <property type="protein sequence ID" value="KAH8700227.1"/>
    <property type="molecule type" value="Genomic_DNA"/>
</dbReference>
<keyword evidence="2" id="KW-0813">Transport</keyword>
<dbReference type="InterPro" id="IPR020846">
    <property type="entry name" value="MFS_dom"/>
</dbReference>
<feature type="transmembrane region" description="Helical" evidence="6">
    <location>
        <begin position="142"/>
        <end position="164"/>
    </location>
</feature>
<dbReference type="Gene3D" id="1.20.1250.20">
    <property type="entry name" value="MFS general substrate transporter like domains"/>
    <property type="match status" value="2"/>
</dbReference>
<evidence type="ECO:0000313" key="9">
    <source>
        <dbReference type="Proteomes" id="UP001201262"/>
    </source>
</evidence>
<dbReference type="Proteomes" id="UP001201262">
    <property type="component" value="Unassembled WGS sequence"/>
</dbReference>
<keyword evidence="4 6" id="KW-1133">Transmembrane helix</keyword>
<feature type="transmembrane region" description="Helical" evidence="6">
    <location>
        <begin position="176"/>
        <end position="197"/>
    </location>
</feature>
<dbReference type="GO" id="GO:0022857">
    <property type="term" value="F:transmembrane transporter activity"/>
    <property type="evidence" value="ECO:0007669"/>
    <property type="project" value="InterPro"/>
</dbReference>
<evidence type="ECO:0000256" key="3">
    <source>
        <dbReference type="ARBA" id="ARBA00022692"/>
    </source>
</evidence>
<keyword evidence="9" id="KW-1185">Reference proteome</keyword>
<reference evidence="8" key="1">
    <citation type="submission" date="2021-12" db="EMBL/GenBank/DDBJ databases">
        <title>Convergent genome expansion in fungi linked to evolution of root-endophyte symbiosis.</title>
        <authorList>
            <consortium name="DOE Joint Genome Institute"/>
            <person name="Ke Y.-H."/>
            <person name="Bonito G."/>
            <person name="Liao H.-L."/>
            <person name="Looney B."/>
            <person name="Rojas-Flechas A."/>
            <person name="Nash J."/>
            <person name="Hameed K."/>
            <person name="Schadt C."/>
            <person name="Martin F."/>
            <person name="Crous P.W."/>
            <person name="Miettinen O."/>
            <person name="Magnuson J.K."/>
            <person name="Labbe J."/>
            <person name="Jacobson D."/>
            <person name="Doktycz M.J."/>
            <person name="Veneault-Fourrey C."/>
            <person name="Kuo A."/>
            <person name="Mondo S."/>
            <person name="Calhoun S."/>
            <person name="Riley R."/>
            <person name="Ohm R."/>
            <person name="LaButti K."/>
            <person name="Andreopoulos B."/>
            <person name="Pangilinan J."/>
            <person name="Nolan M."/>
            <person name="Tritt A."/>
            <person name="Clum A."/>
            <person name="Lipzen A."/>
            <person name="Daum C."/>
            <person name="Barry K."/>
            <person name="Grigoriev I.V."/>
            <person name="Vilgalys R."/>
        </authorList>
    </citation>
    <scope>NUCLEOTIDE SEQUENCE</scope>
    <source>
        <strain evidence="8">PMI_201</strain>
    </source>
</reference>
<feature type="transmembrane region" description="Helical" evidence="6">
    <location>
        <begin position="403"/>
        <end position="424"/>
    </location>
</feature>
<organism evidence="8 9">
    <name type="scientific">Talaromyces proteolyticus</name>
    <dbReference type="NCBI Taxonomy" id="1131652"/>
    <lineage>
        <taxon>Eukaryota</taxon>
        <taxon>Fungi</taxon>
        <taxon>Dikarya</taxon>
        <taxon>Ascomycota</taxon>
        <taxon>Pezizomycotina</taxon>
        <taxon>Eurotiomycetes</taxon>
        <taxon>Eurotiomycetidae</taxon>
        <taxon>Eurotiales</taxon>
        <taxon>Trichocomaceae</taxon>
        <taxon>Talaromyces</taxon>
        <taxon>Talaromyces sect. Bacilispori</taxon>
    </lineage>
</organism>
<feature type="transmembrane region" description="Helical" evidence="6">
    <location>
        <begin position="436"/>
        <end position="456"/>
    </location>
</feature>
<dbReference type="PANTHER" id="PTHR43791:SF24">
    <property type="entry name" value="NICOTINIC ACID PLASMA MEMBRANE TRANSPORTER"/>
    <property type="match status" value="1"/>
</dbReference>
<evidence type="ECO:0000256" key="5">
    <source>
        <dbReference type="ARBA" id="ARBA00023136"/>
    </source>
</evidence>
<dbReference type="FunFam" id="1.20.1250.20:FF:000018">
    <property type="entry name" value="MFS transporter permease"/>
    <property type="match status" value="1"/>
</dbReference>
<feature type="transmembrane region" description="Helical" evidence="6">
    <location>
        <begin position="368"/>
        <end position="391"/>
    </location>
</feature>
<dbReference type="InterPro" id="IPR036259">
    <property type="entry name" value="MFS_trans_sf"/>
</dbReference>
<evidence type="ECO:0000256" key="2">
    <source>
        <dbReference type="ARBA" id="ARBA00022448"/>
    </source>
</evidence>
<keyword evidence="5 6" id="KW-0472">Membrane</keyword>
<name>A0AAD4KSQ7_9EURO</name>
<dbReference type="GeneID" id="70244110"/>
<dbReference type="RefSeq" id="XP_046073933.1">
    <property type="nucleotide sequence ID" value="XM_046213823.1"/>
</dbReference>
<evidence type="ECO:0000259" key="7">
    <source>
        <dbReference type="PROSITE" id="PS50850"/>
    </source>
</evidence>
<evidence type="ECO:0000256" key="4">
    <source>
        <dbReference type="ARBA" id="ARBA00022989"/>
    </source>
</evidence>
<dbReference type="AlphaFoldDB" id="A0AAD4KSQ7"/>
<accession>A0AAD4KSQ7</accession>
<sequence>MMSDLKDAKSESAVAVSLSGADDTPVPSGSEIYIDPEMEKRVMAKFDRYMLPQITILPFILFLDRSNIGNAKVFGFEQSLGLVGNQYGNINTIFYASYVVFEIPWVVGMKRWGANIVIPISFVCWSLVTLGTGFVQNYGQTIALRVLLGVFESGLFPGLTFLISTIYSREAQGMRVAFIYLAGALSGAFGGLIAYGIQLMGDRLGLEAWRWLFIIEGCVSVVICGIAWFTLPKNAENAWFLTTEEKELMQRRKQRDIIFKGDDEFSWKYIPMAFKDVHIYIAAMCAFCSSIPLFGFATFLPTILVGMGYTSMQANYLTIPVYFWGSILLFAAAWVSDHFKNRALVAFVAPLAVILGYAIALGTSNAGAGYFAMFLCAGGIYVYNTILYTWIANNLKPDYKRSVGIPLFASLSNVSGTISSQIYPSTDAPRYILGNAISLTMEVVAMTGIGIIFLLLRSRNNKKQKLIDEGVTDNGKDGDKALDFKYIL</sequence>
<dbReference type="FunFam" id="1.20.1250.20:FF:000013">
    <property type="entry name" value="MFS general substrate transporter"/>
    <property type="match status" value="1"/>
</dbReference>
<feature type="domain" description="Major facilitator superfamily (MFS) profile" evidence="7">
    <location>
        <begin position="50"/>
        <end position="462"/>
    </location>
</feature>
<feature type="transmembrane region" description="Helical" evidence="6">
    <location>
        <begin position="316"/>
        <end position="336"/>
    </location>
</feature>
<evidence type="ECO:0000256" key="1">
    <source>
        <dbReference type="ARBA" id="ARBA00004141"/>
    </source>
</evidence>
<feature type="transmembrane region" description="Helical" evidence="6">
    <location>
        <begin position="277"/>
        <end position="304"/>
    </location>
</feature>
<protein>
    <submittedName>
        <fullName evidence="8">Major facilitator superfamily domain-containing protein</fullName>
    </submittedName>
</protein>
<comment type="subcellular location">
    <subcellularLocation>
        <location evidence="1">Membrane</location>
        <topology evidence="1">Multi-pass membrane protein</topology>
    </subcellularLocation>
</comment>
<dbReference type="InterPro" id="IPR011701">
    <property type="entry name" value="MFS"/>
</dbReference>
<dbReference type="Pfam" id="PF07690">
    <property type="entry name" value="MFS_1"/>
    <property type="match status" value="1"/>
</dbReference>
<evidence type="ECO:0000256" key="6">
    <source>
        <dbReference type="SAM" id="Phobius"/>
    </source>
</evidence>
<dbReference type="SUPFAM" id="SSF103473">
    <property type="entry name" value="MFS general substrate transporter"/>
    <property type="match status" value="1"/>
</dbReference>
<keyword evidence="3 6" id="KW-0812">Transmembrane</keyword>
<proteinExistence type="predicted"/>
<dbReference type="PANTHER" id="PTHR43791">
    <property type="entry name" value="PERMEASE-RELATED"/>
    <property type="match status" value="1"/>
</dbReference>